<evidence type="ECO:0008006" key="3">
    <source>
        <dbReference type="Google" id="ProtNLM"/>
    </source>
</evidence>
<dbReference type="RefSeq" id="WP_252836694.1">
    <property type="nucleotide sequence ID" value="NZ_CP099587.1"/>
</dbReference>
<reference evidence="1" key="1">
    <citation type="submission" date="2022-06" db="EMBL/GenBank/DDBJ databases">
        <title>Draft genome sequence of Burkholderia glumae strain GR20004 isolated from rice panicle showing bacterial panicle blight.</title>
        <authorList>
            <person name="Choi S.Y."/>
            <person name="Lee Y.H."/>
        </authorList>
    </citation>
    <scope>NUCLEOTIDE SEQUENCE</scope>
    <source>
        <strain evidence="1">GR20004</strain>
    </source>
</reference>
<protein>
    <recommendedName>
        <fullName evidence="3">C2H2-type domain-containing protein</fullName>
    </recommendedName>
</protein>
<name>A0ABY5BGE6_BURGL</name>
<evidence type="ECO:0000313" key="2">
    <source>
        <dbReference type="Proteomes" id="UP001056386"/>
    </source>
</evidence>
<evidence type="ECO:0000313" key="1">
    <source>
        <dbReference type="EMBL" id="USS44646.1"/>
    </source>
</evidence>
<proteinExistence type="predicted"/>
<gene>
    <name evidence="1" type="ORF">NFI99_23755</name>
</gene>
<keyword evidence="2" id="KW-1185">Reference proteome</keyword>
<dbReference type="EMBL" id="CP099587">
    <property type="protein sequence ID" value="USS44646.1"/>
    <property type="molecule type" value="Genomic_DNA"/>
</dbReference>
<sequence>MLAPATENAQQFWSDRQHQQFNDAADALAERNEAIAERVTFDVLPFTTEQIAQLDAALRRGWTEDVMLVWDICTGELQAEIARRIAAADRAEGPLTKPRYLMTYCSQCGAELGPGNSGVSHCSDHGAPPREV</sequence>
<organism evidence="1 2">
    <name type="scientific">Burkholderia glumae</name>
    <name type="common">Pseudomonas glumae</name>
    <dbReference type="NCBI Taxonomy" id="337"/>
    <lineage>
        <taxon>Bacteria</taxon>
        <taxon>Pseudomonadati</taxon>
        <taxon>Pseudomonadota</taxon>
        <taxon>Betaproteobacteria</taxon>
        <taxon>Burkholderiales</taxon>
        <taxon>Burkholderiaceae</taxon>
        <taxon>Burkholderia</taxon>
    </lineage>
</organism>
<dbReference type="Proteomes" id="UP001056386">
    <property type="component" value="Chromosome 1"/>
</dbReference>
<accession>A0ABY5BGE6</accession>